<dbReference type="SMART" id="SM00829">
    <property type="entry name" value="PKS_ER"/>
    <property type="match status" value="1"/>
</dbReference>
<name>A0A926SAD1_9HYPH</name>
<dbReference type="GO" id="GO:0016491">
    <property type="term" value="F:oxidoreductase activity"/>
    <property type="evidence" value="ECO:0007669"/>
    <property type="project" value="InterPro"/>
</dbReference>
<dbReference type="InterPro" id="IPR011032">
    <property type="entry name" value="GroES-like_sf"/>
</dbReference>
<reference evidence="3" key="1">
    <citation type="submission" date="2020-05" db="EMBL/GenBank/DDBJ databases">
        <title>Identification of trans-AT polyketide cluster in two marine bacteria, producers of a novel glutaramide-containing polyketide sesbanimide D and analogs.</title>
        <authorList>
            <person name="Kacar D."/>
            <person name="Rodriguez P."/>
            <person name="Canedo L."/>
            <person name="Gonzalez E."/>
            <person name="Galan B."/>
            <person name="De La Calle F."/>
            <person name="Garcia J.L."/>
        </authorList>
    </citation>
    <scope>NUCLEOTIDE SEQUENCE</scope>
    <source>
        <strain evidence="3">PHM038</strain>
    </source>
</reference>
<protein>
    <submittedName>
        <fullName evidence="3">Alcohol dehydrogenase catalytic domain-containing protein</fullName>
    </submittedName>
</protein>
<organism evidence="3 4">
    <name type="scientific">Roseibium aggregatum</name>
    <dbReference type="NCBI Taxonomy" id="187304"/>
    <lineage>
        <taxon>Bacteria</taxon>
        <taxon>Pseudomonadati</taxon>
        <taxon>Pseudomonadota</taxon>
        <taxon>Alphaproteobacteria</taxon>
        <taxon>Hyphomicrobiales</taxon>
        <taxon>Stappiaceae</taxon>
        <taxon>Roseibium</taxon>
    </lineage>
</organism>
<dbReference type="InterPro" id="IPR036291">
    <property type="entry name" value="NAD(P)-bd_dom_sf"/>
</dbReference>
<dbReference type="RefSeq" id="WP_190293485.1">
    <property type="nucleotide sequence ID" value="NZ_JABFCZ010000026.1"/>
</dbReference>
<dbReference type="EMBL" id="JABFCZ010000026">
    <property type="protein sequence ID" value="MBD1548799.1"/>
    <property type="molecule type" value="Genomic_DNA"/>
</dbReference>
<comment type="caution">
    <text evidence="3">The sequence shown here is derived from an EMBL/GenBank/DDBJ whole genome shotgun (WGS) entry which is preliminary data.</text>
</comment>
<dbReference type="InterPro" id="IPR013154">
    <property type="entry name" value="ADH-like_N"/>
</dbReference>
<evidence type="ECO:0000256" key="1">
    <source>
        <dbReference type="ARBA" id="ARBA00022857"/>
    </source>
</evidence>
<evidence type="ECO:0000313" key="3">
    <source>
        <dbReference type="EMBL" id="MBD1548799.1"/>
    </source>
</evidence>
<dbReference type="Gene3D" id="3.40.50.720">
    <property type="entry name" value="NAD(P)-binding Rossmann-like Domain"/>
    <property type="match status" value="1"/>
</dbReference>
<dbReference type="PANTHER" id="PTHR44154:SF1">
    <property type="entry name" value="QUINONE OXIDOREDUCTASE"/>
    <property type="match status" value="1"/>
</dbReference>
<proteinExistence type="predicted"/>
<gene>
    <name evidence="3" type="ORF">HK439_21255</name>
</gene>
<dbReference type="SUPFAM" id="SSF50129">
    <property type="entry name" value="GroES-like"/>
    <property type="match status" value="1"/>
</dbReference>
<dbReference type="Pfam" id="PF00107">
    <property type="entry name" value="ADH_zinc_N"/>
    <property type="match status" value="1"/>
</dbReference>
<dbReference type="InterPro" id="IPR051603">
    <property type="entry name" value="Zinc-ADH_QOR/CCCR"/>
</dbReference>
<dbReference type="Proteomes" id="UP000598467">
    <property type="component" value="Unassembled WGS sequence"/>
</dbReference>
<dbReference type="InterPro" id="IPR013149">
    <property type="entry name" value="ADH-like_C"/>
</dbReference>
<dbReference type="SUPFAM" id="SSF51735">
    <property type="entry name" value="NAD(P)-binding Rossmann-fold domains"/>
    <property type="match status" value="1"/>
</dbReference>
<dbReference type="AlphaFoldDB" id="A0A926SAD1"/>
<sequence length="350" mass="36846">MLALVLEQRGPDGAVVREVARPEPGTGEVLVRMLAASVNRVDLYMRDNGAGITHELPQVMGVDGVGEVVAAGAETQLAPGRRVVVYPYEFCGRCRYCLAGEHPLCVKAKIPGEHRDGTMAEYLVMPETSLLPISDKADVNGAAALGVAYLTAWRMLFGKVPLTPGAVVLVQGAGGGVSYAAAQLARMAGVRVILTTTGAQKLDHFRKAGFEMIDYREGDVAKAVLAMTGGQGADLVVDNVGEATWGQSLRSLCRGGSLVTCGATTGSQPGADLQRLFIRQLSVHGSTMGSFEEFRRLIASFEAGHFEVPIDSVYPLQQAAEALNRLSAPDRLGKVIVRIADPSASQGAGA</sequence>
<dbReference type="Pfam" id="PF08240">
    <property type="entry name" value="ADH_N"/>
    <property type="match status" value="1"/>
</dbReference>
<feature type="domain" description="Enoyl reductase (ER)" evidence="2">
    <location>
        <begin position="10"/>
        <end position="337"/>
    </location>
</feature>
<evidence type="ECO:0000313" key="4">
    <source>
        <dbReference type="Proteomes" id="UP000598467"/>
    </source>
</evidence>
<evidence type="ECO:0000259" key="2">
    <source>
        <dbReference type="SMART" id="SM00829"/>
    </source>
</evidence>
<accession>A0A926SAD1</accession>
<dbReference type="PANTHER" id="PTHR44154">
    <property type="entry name" value="QUINONE OXIDOREDUCTASE"/>
    <property type="match status" value="1"/>
</dbReference>
<dbReference type="Gene3D" id="3.90.180.10">
    <property type="entry name" value="Medium-chain alcohol dehydrogenases, catalytic domain"/>
    <property type="match status" value="1"/>
</dbReference>
<dbReference type="InterPro" id="IPR020843">
    <property type="entry name" value="ER"/>
</dbReference>
<keyword evidence="1" id="KW-0521">NADP</keyword>